<reference evidence="1" key="1">
    <citation type="submission" date="2013-05" db="EMBL/GenBank/DDBJ databases">
        <authorList>
            <person name="Yim A.K.Y."/>
            <person name="Chan T.F."/>
            <person name="Ji K.M."/>
            <person name="Liu X.Y."/>
            <person name="Zhou J.W."/>
            <person name="Li R.Q."/>
            <person name="Yang K.Y."/>
            <person name="Li J."/>
            <person name="Li M."/>
            <person name="Law P.T.W."/>
            <person name="Wu Y.L."/>
            <person name="Cai Z.L."/>
            <person name="Qin H."/>
            <person name="Bao Y."/>
            <person name="Leung R.K.K."/>
            <person name="Ng P.K.S."/>
            <person name="Zou J."/>
            <person name="Zhong X.J."/>
            <person name="Ran P.X."/>
            <person name="Zhong N.S."/>
            <person name="Liu Z.G."/>
            <person name="Tsui S.K.W."/>
        </authorList>
    </citation>
    <scope>NUCLEOTIDE SEQUENCE</scope>
    <source>
        <strain evidence="1">Derf</strain>
        <tissue evidence="1">Whole organism</tissue>
    </source>
</reference>
<keyword evidence="2" id="KW-1185">Reference proteome</keyword>
<evidence type="ECO:0000313" key="2">
    <source>
        <dbReference type="Proteomes" id="UP000790347"/>
    </source>
</evidence>
<reference evidence="1" key="2">
    <citation type="journal article" date="2022" name="Res Sq">
        <title>Comparative Genomics Reveals Insights into the Divergent Evolution of Astigmatic Mites and Household Pest Adaptations.</title>
        <authorList>
            <person name="Xiong Q."/>
            <person name="Wan A.T.-Y."/>
            <person name="Liu X.-Y."/>
            <person name="Fung C.S.-H."/>
            <person name="Xiao X."/>
            <person name="Malainual N."/>
            <person name="Hou J."/>
            <person name="Wang L."/>
            <person name="Wang M."/>
            <person name="Yang K."/>
            <person name="Cui Y."/>
            <person name="Leung E."/>
            <person name="Nong W."/>
            <person name="Shin S.-K."/>
            <person name="Au S."/>
            <person name="Jeong K.Y."/>
            <person name="Chew F.T."/>
            <person name="Hui J."/>
            <person name="Leung T.F."/>
            <person name="Tungtrongchitr A."/>
            <person name="Zhong N."/>
            <person name="Liu Z."/>
            <person name="Tsui S."/>
        </authorList>
    </citation>
    <scope>NUCLEOTIDE SEQUENCE</scope>
    <source>
        <strain evidence="1">Derf</strain>
        <tissue evidence="1">Whole organism</tissue>
    </source>
</reference>
<dbReference type="EMBL" id="ASGP02000003">
    <property type="protein sequence ID" value="KAH9517042.1"/>
    <property type="molecule type" value="Genomic_DNA"/>
</dbReference>
<proteinExistence type="predicted"/>
<name>A0A922I0Z7_DERFA</name>
<accession>A0A922I0Z7</accession>
<organism evidence="1 2">
    <name type="scientific">Dermatophagoides farinae</name>
    <name type="common">American house dust mite</name>
    <dbReference type="NCBI Taxonomy" id="6954"/>
    <lineage>
        <taxon>Eukaryota</taxon>
        <taxon>Metazoa</taxon>
        <taxon>Ecdysozoa</taxon>
        <taxon>Arthropoda</taxon>
        <taxon>Chelicerata</taxon>
        <taxon>Arachnida</taxon>
        <taxon>Acari</taxon>
        <taxon>Acariformes</taxon>
        <taxon>Sarcoptiformes</taxon>
        <taxon>Astigmata</taxon>
        <taxon>Psoroptidia</taxon>
        <taxon>Analgoidea</taxon>
        <taxon>Pyroglyphidae</taxon>
        <taxon>Dermatophagoidinae</taxon>
        <taxon>Dermatophagoides</taxon>
    </lineage>
</organism>
<sequence>MCLCRRKEPTPKRILLQRKFQSLIQKPKKWFESKAKKAANQLMVVEPVKQLDIKIDIDFHMKR</sequence>
<dbReference type="Proteomes" id="UP000790347">
    <property type="component" value="Unassembled WGS sequence"/>
</dbReference>
<gene>
    <name evidence="1" type="ORF">DERF_007742</name>
</gene>
<protein>
    <submittedName>
        <fullName evidence="1">Uncharacterized protein</fullName>
    </submittedName>
</protein>
<comment type="caution">
    <text evidence="1">The sequence shown here is derived from an EMBL/GenBank/DDBJ whole genome shotgun (WGS) entry which is preliminary data.</text>
</comment>
<dbReference type="AlphaFoldDB" id="A0A922I0Z7"/>
<evidence type="ECO:0000313" key="1">
    <source>
        <dbReference type="EMBL" id="KAH9517042.1"/>
    </source>
</evidence>